<gene>
    <name evidence="1" type="ordered locus">RHE_CH00903</name>
</gene>
<dbReference type="HOGENOM" id="CLU_1863565_0_0_5"/>
<evidence type="ECO:0000313" key="1">
    <source>
        <dbReference type="EMBL" id="ABC89714.1"/>
    </source>
</evidence>
<keyword evidence="2" id="KW-1185">Reference proteome</keyword>
<dbReference type="AlphaFoldDB" id="Q2KBS2"/>
<evidence type="ECO:0000313" key="2">
    <source>
        <dbReference type="Proteomes" id="UP000001936"/>
    </source>
</evidence>
<dbReference type="EMBL" id="CP000133">
    <property type="protein sequence ID" value="ABC89714.1"/>
    <property type="molecule type" value="Genomic_DNA"/>
</dbReference>
<sequence>MALRMRRNERVAACKSPRPIHRRLRSSVNDSDHRNAGFVGGTDKRCSRGLSRNLPVYCVPASHNRHEIFFSIVDGPANGQHLGGLNESCDELVFFRPTHHEHQRGKFFGYAPLHDIRSPHGKYISNRARTVPGEAAA</sequence>
<organism evidence="1 2">
    <name type="scientific">Rhizobium etli (strain ATCC 51251 / DSM 11541 / JCM 21823 / NBRC 15573 / CFN 42)</name>
    <dbReference type="NCBI Taxonomy" id="347834"/>
    <lineage>
        <taxon>Bacteria</taxon>
        <taxon>Pseudomonadati</taxon>
        <taxon>Pseudomonadota</taxon>
        <taxon>Alphaproteobacteria</taxon>
        <taxon>Hyphomicrobiales</taxon>
        <taxon>Rhizobiaceae</taxon>
        <taxon>Rhizobium/Agrobacterium group</taxon>
        <taxon>Rhizobium</taxon>
    </lineage>
</organism>
<accession>Q2KBS2</accession>
<name>Q2KBS2_RHIEC</name>
<reference evidence="1 2" key="1">
    <citation type="journal article" date="2006" name="Proc. Natl. Acad. Sci. U.S.A.">
        <title>The partitioned Rhizobium etli genome: genetic and metabolic redundancy in seven interacting replicons.</title>
        <authorList>
            <person name="Gonzalez V."/>
            <person name="Santamaria R.I."/>
            <person name="Bustos P."/>
            <person name="Hernandez-Gonzalez I."/>
            <person name="Medrano-Soto A."/>
            <person name="Moreno-Hagelsieb G."/>
            <person name="Janga S.C."/>
            <person name="Ramirez M.A."/>
            <person name="Jimenez-Jacinto V."/>
            <person name="Collado-Vides J."/>
            <person name="Davila G."/>
        </authorList>
    </citation>
    <scope>NUCLEOTIDE SEQUENCE [LARGE SCALE GENOMIC DNA]</scope>
    <source>
        <strain evidence="2">ATCC 51251 / DSM 11541 / JCM 21823 / NBRC 15573 / CFN 42</strain>
    </source>
</reference>
<dbReference type="KEGG" id="ret:RHE_CH00903"/>
<dbReference type="Proteomes" id="UP000001936">
    <property type="component" value="Chromosome"/>
</dbReference>
<protein>
    <submittedName>
        <fullName evidence="1">Uncharacterized protein</fullName>
    </submittedName>
</protein>
<proteinExistence type="predicted"/>